<protein>
    <recommendedName>
        <fullName evidence="2">Histidine kinase/HSP90-like ATPase domain-containing protein</fullName>
    </recommendedName>
</protein>
<dbReference type="GO" id="GO:0004674">
    <property type="term" value="F:protein serine/threonine kinase activity"/>
    <property type="evidence" value="ECO:0007669"/>
    <property type="project" value="UniProtKB-KW"/>
</dbReference>
<gene>
    <name evidence="3" type="ORF">ADL12_32375</name>
</gene>
<proteinExistence type="predicted"/>
<dbReference type="PANTHER" id="PTHR35526:SF3">
    <property type="entry name" value="ANTI-SIGMA-F FACTOR RSBW"/>
    <property type="match status" value="1"/>
</dbReference>
<dbReference type="InterPro" id="IPR036890">
    <property type="entry name" value="HATPase_C_sf"/>
</dbReference>
<evidence type="ECO:0000259" key="2">
    <source>
        <dbReference type="Pfam" id="PF13581"/>
    </source>
</evidence>
<organism evidence="3 4">
    <name type="scientific">Streptomyces regalis</name>
    <dbReference type="NCBI Taxonomy" id="68262"/>
    <lineage>
        <taxon>Bacteria</taxon>
        <taxon>Bacillati</taxon>
        <taxon>Actinomycetota</taxon>
        <taxon>Actinomycetes</taxon>
        <taxon>Kitasatosporales</taxon>
        <taxon>Streptomycetaceae</taxon>
        <taxon>Streptomyces</taxon>
    </lineage>
</organism>
<sequence>MEHHRPFRGRLYCLSELATNAIVHTGAEGEYFDVEVSLADGCLRVEVRDLTWRKPQVQSPTPNDTSGRGLLLVDALADGWEVEPCVPHGKTVWTEFKIEEPSPFPAGATPC</sequence>
<dbReference type="OrthoDB" id="4251531at2"/>
<dbReference type="SUPFAM" id="SSF55874">
    <property type="entry name" value="ATPase domain of HSP90 chaperone/DNA topoisomerase II/histidine kinase"/>
    <property type="match status" value="1"/>
</dbReference>
<keyword evidence="1" id="KW-0808">Transferase</keyword>
<dbReference type="EMBL" id="LLZG01000361">
    <property type="protein sequence ID" value="KUL26651.1"/>
    <property type="molecule type" value="Genomic_DNA"/>
</dbReference>
<comment type="caution">
    <text evidence="3">The sequence shown here is derived from an EMBL/GenBank/DDBJ whole genome shotgun (WGS) entry which is preliminary data.</text>
</comment>
<keyword evidence="1" id="KW-0723">Serine/threonine-protein kinase</keyword>
<dbReference type="Gene3D" id="3.30.565.10">
    <property type="entry name" value="Histidine kinase-like ATPase, C-terminal domain"/>
    <property type="match status" value="1"/>
</dbReference>
<dbReference type="Proteomes" id="UP000053923">
    <property type="component" value="Unassembled WGS sequence"/>
</dbReference>
<dbReference type="RefSeq" id="WP_062708524.1">
    <property type="nucleotide sequence ID" value="NZ_LLZG01000361.1"/>
</dbReference>
<dbReference type="CDD" id="cd16936">
    <property type="entry name" value="HATPase_RsbW-like"/>
    <property type="match status" value="1"/>
</dbReference>
<dbReference type="InterPro" id="IPR003594">
    <property type="entry name" value="HATPase_dom"/>
</dbReference>
<evidence type="ECO:0000256" key="1">
    <source>
        <dbReference type="ARBA" id="ARBA00022527"/>
    </source>
</evidence>
<keyword evidence="1" id="KW-0418">Kinase</keyword>
<feature type="domain" description="Histidine kinase/HSP90-like ATPase" evidence="2">
    <location>
        <begin position="13"/>
        <end position="93"/>
    </location>
</feature>
<evidence type="ECO:0000313" key="4">
    <source>
        <dbReference type="Proteomes" id="UP000053923"/>
    </source>
</evidence>
<name>A0A117MN68_9ACTN</name>
<dbReference type="Pfam" id="PF13581">
    <property type="entry name" value="HATPase_c_2"/>
    <property type="match status" value="1"/>
</dbReference>
<accession>A0A117MN68</accession>
<dbReference type="PANTHER" id="PTHR35526">
    <property type="entry name" value="ANTI-SIGMA-F FACTOR RSBW-RELATED"/>
    <property type="match status" value="1"/>
</dbReference>
<dbReference type="AlphaFoldDB" id="A0A117MN68"/>
<reference evidence="4" key="1">
    <citation type="submission" date="2015-10" db="EMBL/GenBank/DDBJ databases">
        <authorList>
            <person name="Ju K.-S."/>
            <person name="Doroghazi J.R."/>
            <person name="Metcalf W.W."/>
        </authorList>
    </citation>
    <scope>NUCLEOTIDE SEQUENCE [LARGE SCALE GENOMIC DNA]</scope>
    <source>
        <strain evidence="4">NRRL 3151</strain>
    </source>
</reference>
<keyword evidence="4" id="KW-1185">Reference proteome</keyword>
<dbReference type="InterPro" id="IPR050267">
    <property type="entry name" value="Anti-sigma-factor_SerPK"/>
</dbReference>
<evidence type="ECO:0000313" key="3">
    <source>
        <dbReference type="EMBL" id="KUL26651.1"/>
    </source>
</evidence>